<keyword evidence="1" id="KW-0732">Signal</keyword>
<reference evidence="3 4" key="1">
    <citation type="journal article" date="2019" name="Int. J. Syst. Evol. Microbiol.">
        <title>The Global Catalogue of Microorganisms (GCM) 10K type strain sequencing project: providing services to taxonomists for standard genome sequencing and annotation.</title>
        <authorList>
            <consortium name="The Broad Institute Genomics Platform"/>
            <consortium name="The Broad Institute Genome Sequencing Center for Infectious Disease"/>
            <person name="Wu L."/>
            <person name="Ma J."/>
        </authorList>
    </citation>
    <scope>NUCLEOTIDE SEQUENCE [LARGE SCALE GENOMIC DNA]</scope>
    <source>
        <strain evidence="3 4">JCM 15577</strain>
    </source>
</reference>
<gene>
    <name evidence="3" type="ORF">GCM10009808_15320</name>
</gene>
<proteinExistence type="predicted"/>
<feature type="signal peptide" evidence="1">
    <location>
        <begin position="1"/>
        <end position="23"/>
    </location>
</feature>
<dbReference type="PANTHER" id="PTHR30289:SF8">
    <property type="entry name" value="YHYH DOMAIN-CONTAINING PROTEIN"/>
    <property type="match status" value="1"/>
</dbReference>
<accession>A0ABN2I559</accession>
<evidence type="ECO:0000313" key="4">
    <source>
        <dbReference type="Proteomes" id="UP001501690"/>
    </source>
</evidence>
<protein>
    <submittedName>
        <fullName evidence="3">YHYH protein</fullName>
    </submittedName>
</protein>
<dbReference type="Pfam" id="PF14240">
    <property type="entry name" value="YHYH"/>
    <property type="match status" value="1"/>
</dbReference>
<feature type="chain" id="PRO_5046099904" evidence="1">
    <location>
        <begin position="24"/>
        <end position="323"/>
    </location>
</feature>
<sequence length="323" mass="34038">MGTAVSGAVIAGILLTGCGQSGAAPSPSSSAVASASVAAADADLSGALTLDPEGWYGDVYADGILPVGDGRYSEVKPAVGTVYLCSENFAQNGAGAQERGPWFINDDTEWDLSLKIHVQGAVEWEPQMTVTLDGDTRTVTTNDLPDHTTGEFPVARDDPAYDYDRNPNSISAQELTYDLNASPQYGEPHCMGGEAGVMLTGAALFNAFDELGRDAGAWEIQDACEGHPQQAGEYHYHTLSSCIGAVSVETVIGFALDGFPITGPTVSEGNVLTTADLDECHGIVSDVELDGETVTTYHYVMTQDFPYSVSCFRAEPITMHPAH</sequence>
<feature type="domain" description="YHYH" evidence="2">
    <location>
        <begin position="221"/>
        <end position="265"/>
    </location>
</feature>
<dbReference type="PANTHER" id="PTHR30289">
    <property type="entry name" value="UNCHARACTERIZED PROTEIN YBCL-RELATED"/>
    <property type="match status" value="1"/>
</dbReference>
<organism evidence="3 4">
    <name type="scientific">Microbacterium sediminicola</name>
    <dbReference type="NCBI Taxonomy" id="415210"/>
    <lineage>
        <taxon>Bacteria</taxon>
        <taxon>Bacillati</taxon>
        <taxon>Actinomycetota</taxon>
        <taxon>Actinomycetes</taxon>
        <taxon>Micrococcales</taxon>
        <taxon>Microbacteriaceae</taxon>
        <taxon>Microbacterium</taxon>
    </lineage>
</organism>
<evidence type="ECO:0000256" key="1">
    <source>
        <dbReference type="SAM" id="SignalP"/>
    </source>
</evidence>
<evidence type="ECO:0000259" key="2">
    <source>
        <dbReference type="Pfam" id="PF14240"/>
    </source>
</evidence>
<dbReference type="Proteomes" id="UP001501690">
    <property type="component" value="Unassembled WGS sequence"/>
</dbReference>
<name>A0ABN2I559_9MICO</name>
<evidence type="ECO:0000313" key="3">
    <source>
        <dbReference type="EMBL" id="GAA1698754.1"/>
    </source>
</evidence>
<dbReference type="InterPro" id="IPR025924">
    <property type="entry name" value="YHYH_dom"/>
</dbReference>
<dbReference type="EMBL" id="BAAAPL010000001">
    <property type="protein sequence ID" value="GAA1698754.1"/>
    <property type="molecule type" value="Genomic_DNA"/>
</dbReference>
<keyword evidence="4" id="KW-1185">Reference proteome</keyword>
<comment type="caution">
    <text evidence="3">The sequence shown here is derived from an EMBL/GenBank/DDBJ whole genome shotgun (WGS) entry which is preliminary data.</text>
</comment>